<reference evidence="3" key="2">
    <citation type="submission" date="2025-08" db="UniProtKB">
        <authorList>
            <consortium name="Ensembl"/>
        </authorList>
    </citation>
    <scope>IDENTIFICATION</scope>
</reference>
<feature type="signal peptide" evidence="2">
    <location>
        <begin position="1"/>
        <end position="21"/>
    </location>
</feature>
<feature type="chain" id="PRO_5044191290" description="Secreted protein" evidence="2">
    <location>
        <begin position="22"/>
        <end position="166"/>
    </location>
</feature>
<reference evidence="4" key="1">
    <citation type="journal article" date="2018" name="PLoS ONE">
        <title>Chinook salmon (Oncorhynchus tshawytscha) genome and transcriptome.</title>
        <authorList>
            <person name="Christensen K.A."/>
            <person name="Leong J.S."/>
            <person name="Sakhrani D."/>
            <person name="Biagi C.A."/>
            <person name="Minkley D.R."/>
            <person name="Withler R.E."/>
            <person name="Rondeau E.B."/>
            <person name="Koop B.F."/>
            <person name="Devlin R.H."/>
        </authorList>
    </citation>
    <scope>NUCLEOTIDE SEQUENCE [LARGE SCALE GENOMIC DNA]</scope>
</reference>
<protein>
    <recommendedName>
        <fullName evidence="5">Secreted protein</fullName>
    </recommendedName>
</protein>
<keyword evidence="4" id="KW-1185">Reference proteome</keyword>
<evidence type="ECO:0000256" key="2">
    <source>
        <dbReference type="SAM" id="SignalP"/>
    </source>
</evidence>
<evidence type="ECO:0000313" key="4">
    <source>
        <dbReference type="Proteomes" id="UP000694402"/>
    </source>
</evidence>
<reference evidence="3" key="3">
    <citation type="submission" date="2025-09" db="UniProtKB">
        <authorList>
            <consortium name="Ensembl"/>
        </authorList>
    </citation>
    <scope>IDENTIFICATION</scope>
</reference>
<feature type="region of interest" description="Disordered" evidence="1">
    <location>
        <begin position="24"/>
        <end position="48"/>
    </location>
</feature>
<evidence type="ECO:0000313" key="3">
    <source>
        <dbReference type="Ensembl" id="ENSOTSP00005123636.1"/>
    </source>
</evidence>
<sequence>PFVIFLFLISVVIWISDSGHAHSGHGHSGHAHSGHGHSGHAHSGHGHSGHAHFVHAHILFRLSLARSVSLSLVSHALCLSFACLSRALSLFRLSLARSVSLSCDAILPCSVPGDSLLIGEESSVCSRTSLLIPPCVIMAKVYSDLPSLSFLTLLTFSLSPPRSLLI</sequence>
<organism evidence="3 4">
    <name type="scientific">Oncorhynchus tshawytscha</name>
    <name type="common">Chinook salmon</name>
    <name type="synonym">Salmo tshawytscha</name>
    <dbReference type="NCBI Taxonomy" id="74940"/>
    <lineage>
        <taxon>Eukaryota</taxon>
        <taxon>Metazoa</taxon>
        <taxon>Chordata</taxon>
        <taxon>Craniata</taxon>
        <taxon>Vertebrata</taxon>
        <taxon>Euteleostomi</taxon>
        <taxon>Actinopterygii</taxon>
        <taxon>Neopterygii</taxon>
        <taxon>Teleostei</taxon>
        <taxon>Protacanthopterygii</taxon>
        <taxon>Salmoniformes</taxon>
        <taxon>Salmonidae</taxon>
        <taxon>Salmoninae</taxon>
        <taxon>Oncorhynchus</taxon>
    </lineage>
</organism>
<dbReference type="Ensembl" id="ENSOTST00005185070.1">
    <property type="protein sequence ID" value="ENSOTSP00005123636.1"/>
    <property type="gene ID" value="ENSOTSG00005074759.1"/>
</dbReference>
<evidence type="ECO:0000256" key="1">
    <source>
        <dbReference type="SAM" id="MobiDB-lite"/>
    </source>
</evidence>
<accession>A0AAZ3Q423</accession>
<dbReference type="Proteomes" id="UP000694402">
    <property type="component" value="Unassembled WGS sequence"/>
</dbReference>
<proteinExistence type="predicted"/>
<dbReference type="AlphaFoldDB" id="A0AAZ3Q423"/>
<name>A0AAZ3Q423_ONCTS</name>
<keyword evidence="2" id="KW-0732">Signal</keyword>
<evidence type="ECO:0008006" key="5">
    <source>
        <dbReference type="Google" id="ProtNLM"/>
    </source>
</evidence>